<dbReference type="GO" id="GO:0005886">
    <property type="term" value="C:plasma membrane"/>
    <property type="evidence" value="ECO:0007669"/>
    <property type="project" value="TreeGrafter"/>
</dbReference>
<dbReference type="AlphaFoldDB" id="A0A4V3W7W8"/>
<dbReference type="InterPro" id="IPR014729">
    <property type="entry name" value="Rossmann-like_a/b/a_fold"/>
</dbReference>
<dbReference type="InterPro" id="IPR051599">
    <property type="entry name" value="Cell_Envelope_Assoc"/>
</dbReference>
<feature type="domain" description="DUF218" evidence="2">
    <location>
        <begin position="81"/>
        <end position="246"/>
    </location>
</feature>
<feature type="transmembrane region" description="Helical" evidence="1">
    <location>
        <begin position="36"/>
        <end position="61"/>
    </location>
</feature>
<keyword evidence="1" id="KW-1133">Transmembrane helix</keyword>
<evidence type="ECO:0000259" key="2">
    <source>
        <dbReference type="Pfam" id="PF02698"/>
    </source>
</evidence>
<evidence type="ECO:0000313" key="4">
    <source>
        <dbReference type="Proteomes" id="UP000310754"/>
    </source>
</evidence>
<dbReference type="PANTHER" id="PTHR30336">
    <property type="entry name" value="INNER MEMBRANE PROTEIN, PROBABLE PERMEASE"/>
    <property type="match status" value="1"/>
</dbReference>
<dbReference type="GO" id="GO:0043164">
    <property type="term" value="P:Gram-negative-bacterium-type cell wall biogenesis"/>
    <property type="evidence" value="ECO:0007669"/>
    <property type="project" value="TreeGrafter"/>
</dbReference>
<dbReference type="RefSeq" id="WP_190236360.1">
    <property type="nucleotide sequence ID" value="NZ_SSOA01000007.1"/>
</dbReference>
<evidence type="ECO:0000313" key="3">
    <source>
        <dbReference type="EMBL" id="THF48906.1"/>
    </source>
</evidence>
<dbReference type="Proteomes" id="UP000310754">
    <property type="component" value="Unassembled WGS sequence"/>
</dbReference>
<feature type="transmembrane region" description="Helical" evidence="1">
    <location>
        <begin position="7"/>
        <end position="30"/>
    </location>
</feature>
<sequence length="263" mass="28454">MFILSKLFWIIAQPLSLAFVLGLGGLVASLSRFPRLGFFSTGLGLFILFVTLYTSAGTVALQALEARFPKAEHDPAQVSCLIVLGGAFSNNVNTRRGGYEMGEAADRFVEALRLARNYPTAKILVSGGDGSLSGAYEGDALTAERFFEAFGIHPDRLIRETTSRNTSENVTNTKSLLEKAGLQNCLLITSAFHMPRAMGLMRKDGLAATPWPTDYRTDGITSLGLDFTQPTLNAQQTATALREWIGLSVYYLSGKTSALFPAP</sequence>
<gene>
    <name evidence="3" type="ORF">E6C51_13560</name>
</gene>
<dbReference type="CDD" id="cd06259">
    <property type="entry name" value="YdcF-like"/>
    <property type="match status" value="1"/>
</dbReference>
<dbReference type="EMBL" id="SSOA01000007">
    <property type="protein sequence ID" value="THF48906.1"/>
    <property type="molecule type" value="Genomic_DNA"/>
</dbReference>
<keyword evidence="1" id="KW-0472">Membrane</keyword>
<dbReference type="GO" id="GO:0000270">
    <property type="term" value="P:peptidoglycan metabolic process"/>
    <property type="evidence" value="ECO:0007669"/>
    <property type="project" value="TreeGrafter"/>
</dbReference>
<organism evidence="3 4">
    <name type="scientific">Allorhizobium terrae</name>
    <dbReference type="NCBI Taxonomy" id="1848972"/>
    <lineage>
        <taxon>Bacteria</taxon>
        <taxon>Pseudomonadati</taxon>
        <taxon>Pseudomonadota</taxon>
        <taxon>Alphaproteobacteria</taxon>
        <taxon>Hyphomicrobiales</taxon>
        <taxon>Rhizobiaceae</taxon>
        <taxon>Rhizobium/Agrobacterium group</taxon>
        <taxon>Allorhizobium</taxon>
    </lineage>
</organism>
<dbReference type="Pfam" id="PF02698">
    <property type="entry name" value="DUF218"/>
    <property type="match status" value="1"/>
</dbReference>
<comment type="caution">
    <text evidence="3">The sequence shown here is derived from an EMBL/GenBank/DDBJ whole genome shotgun (WGS) entry which is preliminary data.</text>
</comment>
<name>A0A4V3W7W8_9HYPH</name>
<reference evidence="3 4" key="1">
    <citation type="submission" date="2019-04" db="EMBL/GenBank/DDBJ databases">
        <title>Rhizobium terrae sp. nov., isolated from a paddy soil.</title>
        <authorList>
            <person name="Lin S.-Y."/>
            <person name="Hameed A."/>
            <person name="Huang H.-I."/>
            <person name="Young C.-C."/>
        </authorList>
    </citation>
    <scope>NUCLEOTIDE SEQUENCE [LARGE SCALE GENOMIC DNA]</scope>
    <source>
        <strain evidence="3 4">CC-HIH110</strain>
    </source>
</reference>
<dbReference type="PANTHER" id="PTHR30336:SF4">
    <property type="entry name" value="ENVELOPE BIOGENESIS FACTOR ELYC"/>
    <property type="match status" value="1"/>
</dbReference>
<proteinExistence type="predicted"/>
<keyword evidence="4" id="KW-1185">Reference proteome</keyword>
<protein>
    <submittedName>
        <fullName evidence="3">YdcF family protein</fullName>
    </submittedName>
</protein>
<keyword evidence="1" id="KW-0812">Transmembrane</keyword>
<dbReference type="Gene3D" id="3.40.50.620">
    <property type="entry name" value="HUPs"/>
    <property type="match status" value="1"/>
</dbReference>
<dbReference type="InterPro" id="IPR003848">
    <property type="entry name" value="DUF218"/>
</dbReference>
<accession>A0A4V3W7W8</accession>
<evidence type="ECO:0000256" key="1">
    <source>
        <dbReference type="SAM" id="Phobius"/>
    </source>
</evidence>